<keyword evidence="7" id="KW-1185">Reference proteome</keyword>
<dbReference type="InterPro" id="IPR013783">
    <property type="entry name" value="Ig-like_fold"/>
</dbReference>
<keyword evidence="4" id="KW-0326">Glycosidase</keyword>
<evidence type="ECO:0000256" key="3">
    <source>
        <dbReference type="ARBA" id="ARBA00023277"/>
    </source>
</evidence>
<dbReference type="STRING" id="1423775.FD03_GL002479"/>
<dbReference type="EMBL" id="AZDZ01000022">
    <property type="protein sequence ID" value="KRK78702.1"/>
    <property type="molecule type" value="Genomic_DNA"/>
</dbReference>
<proteinExistence type="inferred from homology"/>
<dbReference type="InterPro" id="IPR017853">
    <property type="entry name" value="GH"/>
</dbReference>
<evidence type="ECO:0000313" key="6">
    <source>
        <dbReference type="EMBL" id="KRK78702.1"/>
    </source>
</evidence>
<dbReference type="InterPro" id="IPR019800">
    <property type="entry name" value="Glyco_hydro_3_AS"/>
</dbReference>
<dbReference type="SMART" id="SM01217">
    <property type="entry name" value="Fn3_like"/>
    <property type="match status" value="1"/>
</dbReference>
<dbReference type="RefSeq" id="WP_025025025.1">
    <property type="nucleotide sequence ID" value="NZ_AZDZ01000022.1"/>
</dbReference>
<dbReference type="SUPFAM" id="SSF52279">
    <property type="entry name" value="Beta-D-glucan exohydrolase, C-terminal domain"/>
    <property type="match status" value="1"/>
</dbReference>
<dbReference type="InterPro" id="IPR026891">
    <property type="entry name" value="Fn3-like"/>
</dbReference>
<keyword evidence="2 4" id="KW-0378">Hydrolase</keyword>
<dbReference type="PANTHER" id="PTHR42715:SF10">
    <property type="entry name" value="BETA-GLUCOSIDASE"/>
    <property type="match status" value="1"/>
</dbReference>
<dbReference type="Proteomes" id="UP000051248">
    <property type="component" value="Unassembled WGS sequence"/>
</dbReference>
<dbReference type="Pfam" id="PF00933">
    <property type="entry name" value="Glyco_hydro_3"/>
    <property type="match status" value="1"/>
</dbReference>
<dbReference type="Pfam" id="PF01915">
    <property type="entry name" value="Glyco_hydro_3_C"/>
    <property type="match status" value="1"/>
</dbReference>
<dbReference type="AlphaFoldDB" id="A0A0R1K542"/>
<gene>
    <name evidence="6" type="ORF">FD03_GL002479</name>
</gene>
<dbReference type="GO" id="GO:0005975">
    <property type="term" value="P:carbohydrate metabolic process"/>
    <property type="evidence" value="ECO:0007669"/>
    <property type="project" value="InterPro"/>
</dbReference>
<evidence type="ECO:0000256" key="4">
    <source>
        <dbReference type="RuleBase" id="RU361161"/>
    </source>
</evidence>
<dbReference type="PROSITE" id="PS00775">
    <property type="entry name" value="GLYCOSYL_HYDROL_F3"/>
    <property type="match status" value="1"/>
</dbReference>
<accession>A0A0R1K542</accession>
<dbReference type="PANTHER" id="PTHR42715">
    <property type="entry name" value="BETA-GLUCOSIDASE"/>
    <property type="match status" value="1"/>
</dbReference>
<dbReference type="PATRIC" id="fig|1423775.4.peg.2522"/>
<organism evidence="6 7">
    <name type="scientific">Companilactobacillus nodensis DSM 19682 = JCM 14932 = NBRC 107160</name>
    <dbReference type="NCBI Taxonomy" id="1423775"/>
    <lineage>
        <taxon>Bacteria</taxon>
        <taxon>Bacillati</taxon>
        <taxon>Bacillota</taxon>
        <taxon>Bacilli</taxon>
        <taxon>Lactobacillales</taxon>
        <taxon>Lactobacillaceae</taxon>
        <taxon>Companilactobacillus</taxon>
    </lineage>
</organism>
<protein>
    <submittedName>
        <fullName evidence="6">Beta-glucosidase-like glycosyl hydrolase</fullName>
    </submittedName>
</protein>
<comment type="similarity">
    <text evidence="1 4">Belongs to the glycosyl hydrolase 3 family.</text>
</comment>
<sequence>MEQKMSQREIKNLDLSKQVAEDGMVLLQNENKILPLRNKKIALYGSGSFATVKGGTGSGDVNQRHVSSIISGLKEHGFEITTESWLRRFQRYYDSKKNEYYNKLDGSLASLLAPAFTMDDMEVSEFEEALTGIYVISRSSGEGHDRKNEKGDYQLTDNELSNIKRMSEYYQNSILLLNVGGIIDTSFIEKCPLLDSILLVSQPGMDAGNAIAEVLDGTVTPSGKLTDTWANDYSDYPSSKYFGENDPRYNDGIYVGYRYFDSFEIKPKYEFGYGLSYTKFMIDTDKISVNEHQITVKVNVQNIGEKFSGKEVVQLYVSSPKSKIPTPYQTLQAYDKTKNLRPDEQQNLTMSIGTKNLAVFDTRIAAWVMVPGIYLIRVGNSSRNTKVVGQFKLDKLVVIQQLEHKLTPANDPTELTEGKFSSEQVGGVPFFILKAENFDAIEPIDYSNQSQVITYTTNLDQELPGKGYDEKLQKVPANSNLNLLDVYNRKITLDEFVANMSNSELIDLVEGSLKPNVEGSMVGNAADLVAGAAGQTTNNDRLGIPATVNADGPAGLRLEQTFDDNGKTKHQYATAWPIGTLLAQTWNRDLVQRVGFAIGTEMKEFGITMWLAPGMNIHRNLLGGRNFEYFAEDPVLSGTIAAAETKGVQTHTGIGVTIKHFLGNNQETARNTGNSIIGEQALREIYLKNFEIVVKTAQPMAIMSSYNKVNGTFAGENYESLTNILRDEWNFKGLVMTDWFSLADPKHSMHSGNDLIMPGGSQDKLFAAVDNLKPKFAKNGHIAIRKSFDIVAFKETTKELWNDFEPAADGENYIRVSLSGELDDDMTKMLYDGSAQIINNDTVLLKGNWKDNNDLYIGDLQKSAMNILRVVLKSDRFAEKYGLKEITYNRNMELYDYFSTK</sequence>
<comment type="caution">
    <text evidence="6">The sequence shown here is derived from an EMBL/GenBank/DDBJ whole genome shotgun (WGS) entry which is preliminary data.</text>
</comment>
<dbReference type="eggNOG" id="COG1472">
    <property type="taxonomic scope" value="Bacteria"/>
</dbReference>
<dbReference type="SUPFAM" id="SSF51445">
    <property type="entry name" value="(Trans)glycosidases"/>
    <property type="match status" value="1"/>
</dbReference>
<keyword evidence="3" id="KW-0119">Carbohydrate metabolism</keyword>
<evidence type="ECO:0000313" key="7">
    <source>
        <dbReference type="Proteomes" id="UP000051248"/>
    </source>
</evidence>
<dbReference type="Pfam" id="PF14310">
    <property type="entry name" value="Fn3-like"/>
    <property type="match status" value="1"/>
</dbReference>
<dbReference type="InterPro" id="IPR001764">
    <property type="entry name" value="Glyco_hydro_3_N"/>
</dbReference>
<dbReference type="Gene3D" id="2.60.40.10">
    <property type="entry name" value="Immunoglobulins"/>
    <property type="match status" value="1"/>
</dbReference>
<dbReference type="PRINTS" id="PR00133">
    <property type="entry name" value="GLHYDRLASE3"/>
</dbReference>
<feature type="domain" description="Fibronectin type III-like" evidence="5">
    <location>
        <begin position="311"/>
        <end position="382"/>
    </location>
</feature>
<dbReference type="InterPro" id="IPR036881">
    <property type="entry name" value="Glyco_hydro_3_C_sf"/>
</dbReference>
<dbReference type="InterPro" id="IPR036962">
    <property type="entry name" value="Glyco_hydro_3_N_sf"/>
</dbReference>
<dbReference type="Gene3D" id="3.40.50.1700">
    <property type="entry name" value="Glycoside hydrolase family 3 C-terminal domain"/>
    <property type="match status" value="1"/>
</dbReference>
<evidence type="ECO:0000256" key="1">
    <source>
        <dbReference type="ARBA" id="ARBA00005336"/>
    </source>
</evidence>
<dbReference type="Gene3D" id="3.20.20.300">
    <property type="entry name" value="Glycoside hydrolase, family 3, N-terminal domain"/>
    <property type="match status" value="1"/>
</dbReference>
<reference evidence="6 7" key="1">
    <citation type="journal article" date="2015" name="Genome Announc.">
        <title>Expanding the biotechnology potential of lactobacilli through comparative genomics of 213 strains and associated genera.</title>
        <authorList>
            <person name="Sun Z."/>
            <person name="Harris H.M."/>
            <person name="McCann A."/>
            <person name="Guo C."/>
            <person name="Argimon S."/>
            <person name="Zhang W."/>
            <person name="Yang X."/>
            <person name="Jeffery I.B."/>
            <person name="Cooney J.C."/>
            <person name="Kagawa T.F."/>
            <person name="Liu W."/>
            <person name="Song Y."/>
            <person name="Salvetti E."/>
            <person name="Wrobel A."/>
            <person name="Rasinkangas P."/>
            <person name="Parkhill J."/>
            <person name="Rea M.C."/>
            <person name="O'Sullivan O."/>
            <person name="Ritari J."/>
            <person name="Douillard F.P."/>
            <person name="Paul Ross R."/>
            <person name="Yang R."/>
            <person name="Briner A.E."/>
            <person name="Felis G.E."/>
            <person name="de Vos W.M."/>
            <person name="Barrangou R."/>
            <person name="Klaenhammer T.R."/>
            <person name="Caufield P.W."/>
            <person name="Cui Y."/>
            <person name="Zhang H."/>
            <person name="O'Toole P.W."/>
        </authorList>
    </citation>
    <scope>NUCLEOTIDE SEQUENCE [LARGE SCALE GENOMIC DNA]</scope>
    <source>
        <strain evidence="6 7">DSM 19682</strain>
    </source>
</reference>
<evidence type="ECO:0000259" key="5">
    <source>
        <dbReference type="SMART" id="SM01217"/>
    </source>
</evidence>
<evidence type="ECO:0000256" key="2">
    <source>
        <dbReference type="ARBA" id="ARBA00022801"/>
    </source>
</evidence>
<dbReference type="InterPro" id="IPR002772">
    <property type="entry name" value="Glyco_hydro_3_C"/>
</dbReference>
<dbReference type="GO" id="GO:0004553">
    <property type="term" value="F:hydrolase activity, hydrolyzing O-glycosyl compounds"/>
    <property type="evidence" value="ECO:0007669"/>
    <property type="project" value="InterPro"/>
</dbReference>
<name>A0A0R1K542_9LACO</name>
<dbReference type="InterPro" id="IPR050288">
    <property type="entry name" value="Cellulose_deg_GH3"/>
</dbReference>
<dbReference type="OrthoDB" id="9805821at2"/>